<feature type="binding site" evidence="9">
    <location>
        <position position="9"/>
    </location>
    <ligand>
        <name>Fe cation</name>
        <dbReference type="ChEBI" id="CHEBI:24875"/>
    </ligand>
</feature>
<dbReference type="PIRSF" id="PIRSF000071">
    <property type="entry name" value="Rubredoxin"/>
    <property type="match status" value="1"/>
</dbReference>
<dbReference type="PROSITE" id="PS50903">
    <property type="entry name" value="RUBREDOXIN_LIKE"/>
    <property type="match status" value="1"/>
</dbReference>
<protein>
    <recommendedName>
        <fullName evidence="8">Rubredoxin</fullName>
    </recommendedName>
</protein>
<keyword evidence="4 8" id="KW-0813">Transport</keyword>
<evidence type="ECO:0000313" key="11">
    <source>
        <dbReference type="EMBL" id="ALE01257.1"/>
    </source>
</evidence>
<organism evidence="11 12">
    <name type="scientific">Candidatus Pseudothioglobus singularis PS1</name>
    <dbReference type="NCBI Taxonomy" id="1125411"/>
    <lineage>
        <taxon>Bacteria</taxon>
        <taxon>Pseudomonadati</taxon>
        <taxon>Pseudomonadota</taxon>
        <taxon>Gammaproteobacteria</taxon>
        <taxon>Candidatus Pseudothioglobaceae</taxon>
        <taxon>Candidatus Pseudothioglobus</taxon>
    </lineage>
</organism>
<evidence type="ECO:0000256" key="8">
    <source>
        <dbReference type="PIRNR" id="PIRNR000071"/>
    </source>
</evidence>
<dbReference type="GO" id="GO:0009055">
    <property type="term" value="F:electron transfer activity"/>
    <property type="evidence" value="ECO:0007669"/>
    <property type="project" value="InterPro"/>
</dbReference>
<keyword evidence="6 8" id="KW-0249">Electron transport</keyword>
<keyword evidence="7 8" id="KW-0408">Iron</keyword>
<dbReference type="InterPro" id="IPR024922">
    <property type="entry name" value="Rubredoxin"/>
</dbReference>
<comment type="pathway">
    <text evidence="2">Hydrocarbon metabolism; alkane degradation.</text>
</comment>
<dbReference type="RefSeq" id="WP_020023601.1">
    <property type="nucleotide sequence ID" value="NZ_CP006911.1"/>
</dbReference>
<evidence type="ECO:0000256" key="9">
    <source>
        <dbReference type="PIRSR" id="PIRSR000071-1"/>
    </source>
</evidence>
<dbReference type="GO" id="GO:0005506">
    <property type="term" value="F:iron ion binding"/>
    <property type="evidence" value="ECO:0007669"/>
    <property type="project" value="InterPro"/>
</dbReference>
<evidence type="ECO:0000256" key="4">
    <source>
        <dbReference type="ARBA" id="ARBA00022448"/>
    </source>
</evidence>
<dbReference type="FunFam" id="2.20.28.10:FF:000001">
    <property type="entry name" value="Rubredoxin"/>
    <property type="match status" value="1"/>
</dbReference>
<evidence type="ECO:0000313" key="12">
    <source>
        <dbReference type="Proteomes" id="UP000068905"/>
    </source>
</evidence>
<dbReference type="InterPro" id="IPR018527">
    <property type="entry name" value="Rubredoxin_Fe_BS"/>
</dbReference>
<evidence type="ECO:0000256" key="6">
    <source>
        <dbReference type="ARBA" id="ARBA00022982"/>
    </source>
</evidence>
<dbReference type="OrthoDB" id="9808980at2"/>
<dbReference type="KEGG" id="tsn:W908_00690"/>
<feature type="domain" description="Rubredoxin-like" evidence="10">
    <location>
        <begin position="1"/>
        <end position="52"/>
    </location>
</feature>
<dbReference type="Proteomes" id="UP000068905">
    <property type="component" value="Chromosome"/>
</dbReference>
<evidence type="ECO:0000256" key="1">
    <source>
        <dbReference type="ARBA" id="ARBA00002792"/>
    </source>
</evidence>
<reference evidence="11 12" key="1">
    <citation type="journal article" date="2015" name="Genome Announc.">
        <title>Genome Sequence of 'Candidatus Thioglobus singularis' Strain PS1, a Mixotroph from the SUP05 Clade of Marine Gammaproteobacteria.</title>
        <authorList>
            <person name="Marshall K.T."/>
            <person name="Morris R.M."/>
        </authorList>
    </citation>
    <scope>NUCLEOTIDE SEQUENCE [LARGE SCALE GENOMIC DNA]</scope>
    <source>
        <strain evidence="11 12">PS1</strain>
    </source>
</reference>
<proteinExistence type="inferred from homology"/>
<dbReference type="PRINTS" id="PR00163">
    <property type="entry name" value="RUBREDOXIN"/>
</dbReference>
<dbReference type="AlphaFoldDB" id="A0A0M4LC41"/>
<accession>A0A0M4LC41</accession>
<sequence length="54" mass="6022">MKKLQCKMCGWVYDEAKGIPDEGIIPGTAWADIPEDWTCPVCGSGKEDFEMVEI</sequence>
<comment type="cofactor">
    <cofactor evidence="8 9">
        <name>Fe(3+)</name>
        <dbReference type="ChEBI" id="CHEBI:29034"/>
    </cofactor>
    <text evidence="8 9">Binds 1 Fe(3+) ion per subunit.</text>
</comment>
<comment type="function">
    <text evidence="1">Involved in the hydrocarbon hydroxylating system, which transfers electrons from NADH to rubredoxin reductase and then through rubredoxin to alkane 1 monooxygenase.</text>
</comment>
<comment type="similarity">
    <text evidence="3 8">Belongs to the rubredoxin family.</text>
</comment>
<dbReference type="EMBL" id="CP006911">
    <property type="protein sequence ID" value="ALE01257.1"/>
    <property type="molecule type" value="Genomic_DNA"/>
</dbReference>
<dbReference type="InterPro" id="IPR050526">
    <property type="entry name" value="Rubredoxin_ET"/>
</dbReference>
<dbReference type="SUPFAM" id="SSF57802">
    <property type="entry name" value="Rubredoxin-like"/>
    <property type="match status" value="1"/>
</dbReference>
<name>A0A0M4LC41_9GAMM</name>
<dbReference type="InterPro" id="IPR024935">
    <property type="entry name" value="Rubredoxin_dom"/>
</dbReference>
<dbReference type="Gene3D" id="2.20.28.10">
    <property type="match status" value="1"/>
</dbReference>
<gene>
    <name evidence="11" type="ORF">W908_00690</name>
</gene>
<feature type="binding site" evidence="9">
    <location>
        <position position="39"/>
    </location>
    <ligand>
        <name>Fe cation</name>
        <dbReference type="ChEBI" id="CHEBI:24875"/>
    </ligand>
</feature>
<dbReference type="PANTHER" id="PTHR47627:SF1">
    <property type="entry name" value="RUBREDOXIN-1-RELATED"/>
    <property type="match status" value="1"/>
</dbReference>
<dbReference type="PANTHER" id="PTHR47627">
    <property type="entry name" value="RUBREDOXIN"/>
    <property type="match status" value="1"/>
</dbReference>
<dbReference type="PROSITE" id="PS00202">
    <property type="entry name" value="RUBREDOXIN"/>
    <property type="match status" value="1"/>
</dbReference>
<evidence type="ECO:0000256" key="2">
    <source>
        <dbReference type="ARBA" id="ARBA00004933"/>
    </source>
</evidence>
<dbReference type="Pfam" id="PF00301">
    <property type="entry name" value="Rubredoxin"/>
    <property type="match status" value="1"/>
</dbReference>
<keyword evidence="12" id="KW-1185">Reference proteome</keyword>
<evidence type="ECO:0000256" key="5">
    <source>
        <dbReference type="ARBA" id="ARBA00022723"/>
    </source>
</evidence>
<keyword evidence="5 8" id="KW-0479">Metal-binding</keyword>
<evidence type="ECO:0000256" key="7">
    <source>
        <dbReference type="ARBA" id="ARBA00023004"/>
    </source>
</evidence>
<dbReference type="GO" id="GO:0043448">
    <property type="term" value="P:alkane catabolic process"/>
    <property type="evidence" value="ECO:0007669"/>
    <property type="project" value="TreeGrafter"/>
</dbReference>
<feature type="binding site" evidence="9">
    <location>
        <position position="6"/>
    </location>
    <ligand>
        <name>Fe cation</name>
        <dbReference type="ChEBI" id="CHEBI:24875"/>
    </ligand>
</feature>
<dbReference type="STRING" id="1125411.W908_00690"/>
<feature type="binding site" evidence="9">
    <location>
        <position position="42"/>
    </location>
    <ligand>
        <name>Fe cation</name>
        <dbReference type="ChEBI" id="CHEBI:24875"/>
    </ligand>
</feature>
<evidence type="ECO:0000259" key="10">
    <source>
        <dbReference type="PROSITE" id="PS50903"/>
    </source>
</evidence>
<dbReference type="CDD" id="cd00730">
    <property type="entry name" value="rubredoxin"/>
    <property type="match status" value="1"/>
</dbReference>
<dbReference type="InterPro" id="IPR024934">
    <property type="entry name" value="Rubredoxin-like_dom"/>
</dbReference>
<evidence type="ECO:0000256" key="3">
    <source>
        <dbReference type="ARBA" id="ARBA00005337"/>
    </source>
</evidence>